<keyword evidence="2" id="KW-0238">DNA-binding</keyword>
<keyword evidence="6" id="KW-1185">Reference proteome</keyword>
<reference evidence="5 6" key="1">
    <citation type="submission" date="2017-11" db="EMBL/GenBank/DDBJ databases">
        <title>Comparitive Functional Genomics of Dry Heat Resistant strains isolated from the Viking Spacecraft.</title>
        <authorList>
            <person name="Seuylemezian A."/>
            <person name="Cooper K."/>
            <person name="Vaishampayan P."/>
        </authorList>
    </citation>
    <scope>NUCLEOTIDE SEQUENCE [LARGE SCALE GENOMIC DNA]</scope>
    <source>
        <strain evidence="5 6">V32-6</strain>
    </source>
</reference>
<dbReference type="Pfam" id="PF13404">
    <property type="entry name" value="HTH_AsnC-type"/>
    <property type="match status" value="1"/>
</dbReference>
<dbReference type="InterPro" id="IPR036390">
    <property type="entry name" value="WH_DNA-bd_sf"/>
</dbReference>
<accession>A0A2N5H9P1</accession>
<evidence type="ECO:0000256" key="2">
    <source>
        <dbReference type="ARBA" id="ARBA00023125"/>
    </source>
</evidence>
<protein>
    <submittedName>
        <fullName evidence="5">Transcriptional regulator</fullName>
    </submittedName>
</protein>
<evidence type="ECO:0000256" key="3">
    <source>
        <dbReference type="ARBA" id="ARBA00023163"/>
    </source>
</evidence>
<dbReference type="FunFam" id="1.10.10.10:FF:000441">
    <property type="entry name" value="AsnC family transcriptional regulator"/>
    <property type="match status" value="1"/>
</dbReference>
<dbReference type="GO" id="GO:0043565">
    <property type="term" value="F:sequence-specific DNA binding"/>
    <property type="evidence" value="ECO:0007669"/>
    <property type="project" value="InterPro"/>
</dbReference>
<gene>
    <name evidence="5" type="ORF">CVD27_21050</name>
</gene>
<dbReference type="GO" id="GO:0005829">
    <property type="term" value="C:cytosol"/>
    <property type="evidence" value="ECO:0007669"/>
    <property type="project" value="TreeGrafter"/>
</dbReference>
<dbReference type="PROSITE" id="PS50956">
    <property type="entry name" value="HTH_ASNC_2"/>
    <property type="match status" value="1"/>
</dbReference>
<dbReference type="PANTHER" id="PTHR30154">
    <property type="entry name" value="LEUCINE-RESPONSIVE REGULATORY PROTEIN"/>
    <property type="match status" value="1"/>
</dbReference>
<dbReference type="AlphaFoldDB" id="A0A2N5H9P1"/>
<evidence type="ECO:0000313" key="6">
    <source>
        <dbReference type="Proteomes" id="UP000234950"/>
    </source>
</evidence>
<comment type="caution">
    <text evidence="5">The sequence shown here is derived from an EMBL/GenBank/DDBJ whole genome shotgun (WGS) entry which is preliminary data.</text>
</comment>
<dbReference type="SUPFAM" id="SSF46785">
    <property type="entry name" value="Winged helix' DNA-binding domain"/>
    <property type="match status" value="1"/>
</dbReference>
<dbReference type="Proteomes" id="UP000234950">
    <property type="component" value="Unassembled WGS sequence"/>
</dbReference>
<keyword evidence="1" id="KW-0805">Transcription regulation</keyword>
<feature type="domain" description="HTH asnC-type" evidence="4">
    <location>
        <begin position="1"/>
        <end position="62"/>
    </location>
</feature>
<dbReference type="InterPro" id="IPR019887">
    <property type="entry name" value="Tscrpt_reg_AsnC/Lrp_C"/>
</dbReference>
<dbReference type="Gene3D" id="3.30.70.920">
    <property type="match status" value="1"/>
</dbReference>
<dbReference type="InterPro" id="IPR019888">
    <property type="entry name" value="Tscrpt_reg_AsnC-like"/>
</dbReference>
<sequence>MDEIDFQILELLKHNSRIQWKEIGKLIHMTGQAVGNRIRRMEEEGIIEQYTIAVNELKLGKSIQAFIMVFLKSNHHLEFQKYLKGNPDIKEVHRISGEGCYLIKASISDQLALNNTLDEILKYANYRVNISIGKIK</sequence>
<dbReference type="Pfam" id="PF01037">
    <property type="entry name" value="AsnC_trans_reg"/>
    <property type="match status" value="1"/>
</dbReference>
<evidence type="ECO:0000259" key="4">
    <source>
        <dbReference type="PROSITE" id="PS50956"/>
    </source>
</evidence>
<dbReference type="PANTHER" id="PTHR30154:SF55">
    <property type="entry name" value="HTH-TYPE TRANSCRIPTIONAL REGULATOR LRPB"/>
    <property type="match status" value="1"/>
</dbReference>
<dbReference type="InterPro" id="IPR036388">
    <property type="entry name" value="WH-like_DNA-bd_sf"/>
</dbReference>
<dbReference type="RefSeq" id="WP_101650155.1">
    <property type="nucleotide sequence ID" value="NZ_PGVE01000078.1"/>
</dbReference>
<dbReference type="InterPro" id="IPR011008">
    <property type="entry name" value="Dimeric_a/b-barrel"/>
</dbReference>
<dbReference type="InterPro" id="IPR000485">
    <property type="entry name" value="AsnC-type_HTH_dom"/>
</dbReference>
<dbReference type="EMBL" id="PGVE01000078">
    <property type="protein sequence ID" value="PLS02233.1"/>
    <property type="molecule type" value="Genomic_DNA"/>
</dbReference>
<dbReference type="OrthoDB" id="34294at2"/>
<keyword evidence="3" id="KW-0804">Transcription</keyword>
<evidence type="ECO:0000313" key="5">
    <source>
        <dbReference type="EMBL" id="PLS02233.1"/>
    </source>
</evidence>
<dbReference type="SUPFAM" id="SSF54909">
    <property type="entry name" value="Dimeric alpha+beta barrel"/>
    <property type="match status" value="1"/>
</dbReference>
<evidence type="ECO:0000256" key="1">
    <source>
        <dbReference type="ARBA" id="ARBA00023015"/>
    </source>
</evidence>
<name>A0A2N5H9P1_9BACI</name>
<proteinExistence type="predicted"/>
<dbReference type="Gene3D" id="1.10.10.10">
    <property type="entry name" value="Winged helix-like DNA-binding domain superfamily/Winged helix DNA-binding domain"/>
    <property type="match status" value="1"/>
</dbReference>
<organism evidence="5 6">
    <name type="scientific">Neobacillus cucumis</name>
    <dbReference type="NCBI Taxonomy" id="1740721"/>
    <lineage>
        <taxon>Bacteria</taxon>
        <taxon>Bacillati</taxon>
        <taxon>Bacillota</taxon>
        <taxon>Bacilli</taxon>
        <taxon>Bacillales</taxon>
        <taxon>Bacillaceae</taxon>
        <taxon>Neobacillus</taxon>
    </lineage>
</organism>
<dbReference type="SMART" id="SM00344">
    <property type="entry name" value="HTH_ASNC"/>
    <property type="match status" value="1"/>
</dbReference>
<dbReference type="GO" id="GO:0043200">
    <property type="term" value="P:response to amino acid"/>
    <property type="evidence" value="ECO:0007669"/>
    <property type="project" value="TreeGrafter"/>
</dbReference>
<dbReference type="PRINTS" id="PR00033">
    <property type="entry name" value="HTHASNC"/>
</dbReference>